<dbReference type="Gene3D" id="3.40.710.10">
    <property type="entry name" value="DD-peptidase/beta-lactamase superfamily"/>
    <property type="match status" value="1"/>
</dbReference>
<accession>A7GZA1</accession>
<dbReference type="OrthoDB" id="9789078at2"/>
<dbReference type="GO" id="GO:0008658">
    <property type="term" value="F:penicillin binding"/>
    <property type="evidence" value="ECO:0007669"/>
    <property type="project" value="InterPro"/>
</dbReference>
<keyword evidence="2 8" id="KW-0645">Protease</keyword>
<name>A7GZA1_CAMC5</name>
<evidence type="ECO:0000256" key="1">
    <source>
        <dbReference type="ARBA" id="ARBA00004370"/>
    </source>
</evidence>
<evidence type="ECO:0000256" key="3">
    <source>
        <dbReference type="ARBA" id="ARBA00023136"/>
    </source>
</evidence>
<dbReference type="KEGG" id="ccv:CCV52592_0690"/>
<dbReference type="InterPro" id="IPR001460">
    <property type="entry name" value="PCN-bd_Tpept"/>
</dbReference>
<keyword evidence="8" id="KW-0131">Cell cycle</keyword>
<keyword evidence="5" id="KW-0812">Transmembrane</keyword>
<feature type="domain" description="Penicillin-binding protein transpeptidase" evidence="6">
    <location>
        <begin position="267"/>
        <end position="572"/>
    </location>
</feature>
<dbReference type="InterPro" id="IPR005311">
    <property type="entry name" value="PBP_dimer"/>
</dbReference>
<dbReference type="EMBL" id="CP000767">
    <property type="protein sequence ID" value="EAU00432.1"/>
    <property type="molecule type" value="Genomic_DNA"/>
</dbReference>
<dbReference type="Proteomes" id="UP000006380">
    <property type="component" value="Chromosome"/>
</dbReference>
<gene>
    <name evidence="8" type="primary">ftsI</name>
    <name evidence="8" type="ORF">CCV52592_0690</name>
</gene>
<keyword evidence="8" id="KW-0378">Hydrolase</keyword>
<dbReference type="AlphaFoldDB" id="A7GZA1"/>
<dbReference type="GO" id="GO:0051301">
    <property type="term" value="P:cell division"/>
    <property type="evidence" value="ECO:0007669"/>
    <property type="project" value="UniProtKB-KW"/>
</dbReference>
<dbReference type="SUPFAM" id="SSF56519">
    <property type="entry name" value="Penicillin binding protein dimerisation domain"/>
    <property type="match status" value="1"/>
</dbReference>
<reference evidence="8" key="1">
    <citation type="submission" date="2016-07" db="EMBL/GenBank/DDBJ databases">
        <title>Comparative genomics of the Campylobacter concisus group.</title>
        <authorList>
            <person name="Miller W.G."/>
            <person name="Yee E."/>
            <person name="Chapman M.H."/>
            <person name="Huynh S."/>
            <person name="Bono J.L."/>
            <person name="On S.L.W."/>
            <person name="StLeger J."/>
            <person name="Foster G."/>
            <person name="Parker C.T."/>
        </authorList>
    </citation>
    <scope>NUCLEOTIDE SEQUENCE</scope>
    <source>
        <strain evidence="8">525.92</strain>
    </source>
</reference>
<keyword evidence="9" id="KW-1185">Reference proteome</keyword>
<dbReference type="InterPro" id="IPR012338">
    <property type="entry name" value="Beta-lactam/transpept-like"/>
</dbReference>
<organism evidence="8 9">
    <name type="scientific">Campylobacter curvus (strain 525.92)</name>
    <dbReference type="NCBI Taxonomy" id="360105"/>
    <lineage>
        <taxon>Bacteria</taxon>
        <taxon>Pseudomonadati</taxon>
        <taxon>Campylobacterota</taxon>
        <taxon>Epsilonproteobacteria</taxon>
        <taxon>Campylobacterales</taxon>
        <taxon>Campylobacteraceae</taxon>
        <taxon>Campylobacter</taxon>
    </lineage>
</organism>
<dbReference type="STRING" id="360105.CCV52592_0690"/>
<keyword evidence="2 8" id="KW-0121">Carboxypeptidase</keyword>
<evidence type="ECO:0000256" key="2">
    <source>
        <dbReference type="ARBA" id="ARBA00022645"/>
    </source>
</evidence>
<dbReference type="Gene3D" id="3.30.450.330">
    <property type="match status" value="1"/>
</dbReference>
<comment type="subcellular location">
    <subcellularLocation>
        <location evidence="1">Membrane</location>
    </subcellularLocation>
</comment>
<sequence length="611" mass="68412">MNPKKSKITILFLFITFGIIIFVAVIFYRATIERRLPKLQTSEINTALRGNIVTKDGFSVSSSQKLYKVMLDTRNIDPNKKEMFIKLYSLYSGDDPDKVRKIINATKGLVTLSYSIDAKGATYLQELSRKLNRKSILISYQDPKTGLASFQGMRIMESGQNRLFMSKSALTPVIGYVNKTESDALTKSKGVKGLEKYYEDYLAPIQNAKILGPRDIGNNIILTSDSNLANRVDGYNAVLSIPLKFQTKIEQILDDRREFLDAKELVICIMNSKNGEILALASSSRYDPSNIKKQDYGALNSTATEYAYEAGSVFKPFVFALLLQEKKVNPFELVNTYNGRYQLGKRIIKDTHPEPFMSAEDVIVHSSNIGMIQLVERLNGPQIYQGLLNFGFSRKSGIDMPYEQVGMMPTVNKLNSSTYKATVSYGYGLQATFMQLLKAYNTFNNKGVEVTPHIVEFLEKNGKRFELPKPEPQQVISQETAKVMKRILIKTVEKGTGLKAMTPGLEVGGKTGTAHIASGKGGYSNTYNGSFFGFANDTKGNSYTIGVLARDPKKPYYYFGAQSALPTFKKAIDLMIEEGYLVPDQQVIAEFEAKKEKQKDEKAKPQKQILD</sequence>
<dbReference type="PANTHER" id="PTHR30627">
    <property type="entry name" value="PEPTIDOGLYCAN D,D-TRANSPEPTIDASE"/>
    <property type="match status" value="1"/>
</dbReference>
<evidence type="ECO:0000313" key="8">
    <source>
        <dbReference type="EMBL" id="EAU00432.1"/>
    </source>
</evidence>
<dbReference type="EC" id="3.4.16.4" evidence="8"/>
<keyword evidence="8" id="KW-0132">Cell division</keyword>
<feature type="domain" description="Penicillin-binding protein dimerisation" evidence="7">
    <location>
        <begin position="46"/>
        <end position="210"/>
    </location>
</feature>
<evidence type="ECO:0000313" key="9">
    <source>
        <dbReference type="Proteomes" id="UP000006380"/>
    </source>
</evidence>
<evidence type="ECO:0000256" key="5">
    <source>
        <dbReference type="SAM" id="Phobius"/>
    </source>
</evidence>
<dbReference type="Gene3D" id="3.90.1310.10">
    <property type="entry name" value="Penicillin-binding protein 2a (Domain 2)"/>
    <property type="match status" value="1"/>
</dbReference>
<dbReference type="PANTHER" id="PTHR30627:SF1">
    <property type="entry name" value="PEPTIDOGLYCAN D,D-TRANSPEPTIDASE FTSI"/>
    <property type="match status" value="1"/>
</dbReference>
<dbReference type="InterPro" id="IPR050515">
    <property type="entry name" value="Beta-lactam/transpept"/>
</dbReference>
<dbReference type="GO" id="GO:0009002">
    <property type="term" value="F:serine-type D-Ala-D-Ala carboxypeptidase activity"/>
    <property type="evidence" value="ECO:0007669"/>
    <property type="project" value="UniProtKB-EC"/>
</dbReference>
<dbReference type="GO" id="GO:0005886">
    <property type="term" value="C:plasma membrane"/>
    <property type="evidence" value="ECO:0007669"/>
    <property type="project" value="TreeGrafter"/>
</dbReference>
<dbReference type="Pfam" id="PF03717">
    <property type="entry name" value="PBP_dimer"/>
    <property type="match status" value="1"/>
</dbReference>
<evidence type="ECO:0000256" key="4">
    <source>
        <dbReference type="SAM" id="MobiDB-lite"/>
    </source>
</evidence>
<protein>
    <submittedName>
        <fullName evidence="8">Cell division protein FtsI / penicillin-binding protein</fullName>
        <ecNumber evidence="8">3.4.16.4</ecNumber>
    </submittedName>
</protein>
<feature type="transmembrane region" description="Helical" evidence="5">
    <location>
        <begin position="9"/>
        <end position="28"/>
    </location>
</feature>
<dbReference type="InterPro" id="IPR036138">
    <property type="entry name" value="PBP_dimer_sf"/>
</dbReference>
<keyword evidence="3 5" id="KW-0472">Membrane</keyword>
<evidence type="ECO:0000259" key="6">
    <source>
        <dbReference type="Pfam" id="PF00905"/>
    </source>
</evidence>
<dbReference type="RefSeq" id="WP_011992473.1">
    <property type="nucleotide sequence ID" value="NC_009715.2"/>
</dbReference>
<dbReference type="SUPFAM" id="SSF56601">
    <property type="entry name" value="beta-lactamase/transpeptidase-like"/>
    <property type="match status" value="1"/>
</dbReference>
<dbReference type="GO" id="GO:0071555">
    <property type="term" value="P:cell wall organization"/>
    <property type="evidence" value="ECO:0007669"/>
    <property type="project" value="TreeGrafter"/>
</dbReference>
<dbReference type="Pfam" id="PF00905">
    <property type="entry name" value="Transpeptidase"/>
    <property type="match status" value="1"/>
</dbReference>
<proteinExistence type="predicted"/>
<dbReference type="HOGENOM" id="CLU_009289_6_4_7"/>
<evidence type="ECO:0000259" key="7">
    <source>
        <dbReference type="Pfam" id="PF03717"/>
    </source>
</evidence>
<feature type="region of interest" description="Disordered" evidence="4">
    <location>
        <begin position="592"/>
        <end position="611"/>
    </location>
</feature>
<keyword evidence="5" id="KW-1133">Transmembrane helix</keyword>